<protein>
    <submittedName>
        <fullName evidence="2">Uncharacterized protein</fullName>
    </submittedName>
</protein>
<reference evidence="2 3" key="1">
    <citation type="submission" date="2022-06" db="EMBL/GenBank/DDBJ databases">
        <title>Halomicroarcula sp. a new haloarchaeum isolate from saline soil.</title>
        <authorList>
            <person name="Strakova D."/>
            <person name="Galisteo C."/>
            <person name="Sanchez-Porro C."/>
            <person name="Ventosa A."/>
        </authorList>
    </citation>
    <scope>NUCLEOTIDE SEQUENCE [LARGE SCALE GENOMIC DNA]</scope>
    <source>
        <strain evidence="2 3">S3CR25-11</strain>
    </source>
</reference>
<evidence type="ECO:0000256" key="1">
    <source>
        <dbReference type="SAM" id="MobiDB-lite"/>
    </source>
</evidence>
<sequence>MTGVSREQLLADLRAADKEAAGPPTVSTVPAECEGTVREYVSTFDTWYGALEAAGLAADISPPGVDRETLVADLQRVASKIDRSPTGDHIAEHGDYDIETYELVFGSYVLALEAAGIDPETTQYNFSEVEPPEHRDTTKNVRYLREHGPTPSSEMPLGSSVSDRKHGMWRFVMTSGQGSTDNGGGATEAVYYLDDQHDAKSVLRTFFETNDALVRNKSRHGIILGVRNHSPDWVDTAKDLLNDIAAASDHTDETDVGVLVVTPTDDTLVQGVARTVETPVENINVIEGVDADSGYVLGMPEEQQALWNRVNTGDIVMSQTETGVYTFTVEQAVRDWNATPDLWAEYDDGVRVAGPDRPWPYLLLGTTGSEINLDLQTFWNAVSADETSEQIQYVPEEDLAELRAEFDTFWNFVSERAEHNDVAANQHRADDAEKKSPANSTRQTTGASGSENITVEIDSTIAFLVSDQQSDDVASLVGAHLKQAVDGIDPATSAVTSTSTSAVRVELTGTQRTLIRALCGEDADYKSIDAFVEDAIRTHLEIPDTEEEFSISLSGTTAMALERLVERDGIEINDLLSEQIAELVAEKL</sequence>
<feature type="compositionally biased region" description="Polar residues" evidence="1">
    <location>
        <begin position="437"/>
        <end position="451"/>
    </location>
</feature>
<organism evidence="2 3">
    <name type="scientific">Haloarcula onubensis</name>
    <dbReference type="NCBI Taxonomy" id="2950539"/>
    <lineage>
        <taxon>Archaea</taxon>
        <taxon>Methanobacteriati</taxon>
        <taxon>Methanobacteriota</taxon>
        <taxon>Stenosarchaea group</taxon>
        <taxon>Halobacteria</taxon>
        <taxon>Halobacteriales</taxon>
        <taxon>Haloarculaceae</taxon>
        <taxon>Haloarcula</taxon>
    </lineage>
</organism>
<name>A0ABU2FUV4_9EURY</name>
<dbReference type="Pfam" id="PF18780">
    <property type="entry name" value="HNH_repeat"/>
    <property type="match status" value="2"/>
</dbReference>
<proteinExistence type="predicted"/>
<dbReference type="EMBL" id="JAMQOS010000007">
    <property type="protein sequence ID" value="MDS0284072.1"/>
    <property type="molecule type" value="Genomic_DNA"/>
</dbReference>
<evidence type="ECO:0000313" key="2">
    <source>
        <dbReference type="EMBL" id="MDS0284072.1"/>
    </source>
</evidence>
<comment type="caution">
    <text evidence="2">The sequence shown here is derived from an EMBL/GenBank/DDBJ whole genome shotgun (WGS) entry which is preliminary data.</text>
</comment>
<keyword evidence="3" id="KW-1185">Reference proteome</keyword>
<feature type="compositionally biased region" description="Basic and acidic residues" evidence="1">
    <location>
        <begin position="425"/>
        <end position="436"/>
    </location>
</feature>
<gene>
    <name evidence="2" type="ORF">NDI86_18305</name>
</gene>
<dbReference type="Proteomes" id="UP001268864">
    <property type="component" value="Unassembled WGS sequence"/>
</dbReference>
<evidence type="ECO:0000313" key="3">
    <source>
        <dbReference type="Proteomes" id="UP001268864"/>
    </source>
</evidence>
<accession>A0ABU2FUV4</accession>
<dbReference type="InterPro" id="IPR041025">
    <property type="entry name" value="HNH_repeat"/>
</dbReference>
<feature type="region of interest" description="Disordered" evidence="1">
    <location>
        <begin position="425"/>
        <end position="451"/>
    </location>
</feature>
<dbReference type="RefSeq" id="WP_310901819.1">
    <property type="nucleotide sequence ID" value="NZ_JAMQOS010000007.1"/>
</dbReference>